<gene>
    <name evidence="1" type="ORF">OEZ85_002581</name>
</gene>
<name>A0ABY8TY00_TETOB</name>
<reference evidence="1 2" key="1">
    <citation type="submission" date="2023-05" db="EMBL/GenBank/DDBJ databases">
        <title>A 100% complete, gapless, phased diploid assembly of the Scenedesmus obliquus UTEX 3031 genome.</title>
        <authorList>
            <person name="Biondi T.C."/>
            <person name="Hanschen E.R."/>
            <person name="Kwon T."/>
            <person name="Eng W."/>
            <person name="Kruse C.P.S."/>
            <person name="Koehler S.I."/>
            <person name="Kunde Y."/>
            <person name="Gleasner C.D."/>
            <person name="You Mak K.T."/>
            <person name="Polle J."/>
            <person name="Hovde B.T."/>
            <person name="Starkenburg S.R."/>
        </authorList>
    </citation>
    <scope>NUCLEOTIDE SEQUENCE [LARGE SCALE GENOMIC DNA]</scope>
    <source>
        <strain evidence="1 2">DOE0152z</strain>
    </source>
</reference>
<dbReference type="Proteomes" id="UP001244341">
    <property type="component" value="Chromosome 5b"/>
</dbReference>
<evidence type="ECO:0000313" key="2">
    <source>
        <dbReference type="Proteomes" id="UP001244341"/>
    </source>
</evidence>
<dbReference type="EMBL" id="CP126212">
    <property type="protein sequence ID" value="WIA14021.1"/>
    <property type="molecule type" value="Genomic_DNA"/>
</dbReference>
<keyword evidence="2" id="KW-1185">Reference proteome</keyword>
<sequence>MARDRDTGSPGAAVQADEGLASAVCSRVLALEPTLEEAFWSSSDVKQAYVRWDTFALCHALFNNTAVSGVLAAAAGGG</sequence>
<organism evidence="1 2">
    <name type="scientific">Tetradesmus obliquus</name>
    <name type="common">Green alga</name>
    <name type="synonym">Acutodesmus obliquus</name>
    <dbReference type="NCBI Taxonomy" id="3088"/>
    <lineage>
        <taxon>Eukaryota</taxon>
        <taxon>Viridiplantae</taxon>
        <taxon>Chlorophyta</taxon>
        <taxon>core chlorophytes</taxon>
        <taxon>Chlorophyceae</taxon>
        <taxon>CS clade</taxon>
        <taxon>Sphaeropleales</taxon>
        <taxon>Scenedesmaceae</taxon>
        <taxon>Tetradesmus</taxon>
    </lineage>
</organism>
<protein>
    <submittedName>
        <fullName evidence="1">Uncharacterized protein</fullName>
    </submittedName>
</protein>
<accession>A0ABY8TY00</accession>
<evidence type="ECO:0000313" key="1">
    <source>
        <dbReference type="EMBL" id="WIA14021.1"/>
    </source>
</evidence>
<proteinExistence type="predicted"/>